<reference evidence="3 4" key="1">
    <citation type="submission" date="2020-05" db="EMBL/GenBank/DDBJ databases">
        <title>Draft genome sequence of Desulfovibrio psychrotolerans JS1T.</title>
        <authorList>
            <person name="Ueno A."/>
            <person name="Tamazawa S."/>
            <person name="Tamamura S."/>
            <person name="Murakami T."/>
            <person name="Kiyama T."/>
            <person name="Inomata H."/>
            <person name="Amano Y."/>
            <person name="Miyakawa K."/>
            <person name="Tamaki H."/>
            <person name="Naganuma T."/>
            <person name="Kaneko K."/>
        </authorList>
    </citation>
    <scope>NUCLEOTIDE SEQUENCE [LARGE SCALE GENOMIC DNA]</scope>
    <source>
        <strain evidence="3 4">JS1</strain>
    </source>
</reference>
<feature type="chain" id="PRO_5029915940" evidence="1">
    <location>
        <begin position="23"/>
        <end position="149"/>
    </location>
</feature>
<evidence type="ECO:0000256" key="1">
    <source>
        <dbReference type="SAM" id="SignalP"/>
    </source>
</evidence>
<feature type="signal peptide" evidence="1">
    <location>
        <begin position="1"/>
        <end position="22"/>
    </location>
</feature>
<name>A0A7J0BQ91_9BACT</name>
<keyword evidence="4" id="KW-1185">Reference proteome</keyword>
<evidence type="ECO:0000313" key="3">
    <source>
        <dbReference type="EMBL" id="GFM35839.1"/>
    </source>
</evidence>
<keyword evidence="1" id="KW-0732">Signal</keyword>
<organism evidence="3 4">
    <name type="scientific">Desulfovibrio psychrotolerans</name>
    <dbReference type="NCBI Taxonomy" id="415242"/>
    <lineage>
        <taxon>Bacteria</taxon>
        <taxon>Pseudomonadati</taxon>
        <taxon>Thermodesulfobacteriota</taxon>
        <taxon>Desulfovibrionia</taxon>
        <taxon>Desulfovibrionales</taxon>
        <taxon>Desulfovibrionaceae</taxon>
        <taxon>Desulfovibrio</taxon>
    </lineage>
</organism>
<feature type="domain" description="Membrane iron-sulfur containing protein FtrD-like" evidence="2">
    <location>
        <begin position="48"/>
        <end position="149"/>
    </location>
</feature>
<proteinExistence type="predicted"/>
<dbReference type="EMBL" id="BLVP01000001">
    <property type="protein sequence ID" value="GFM35839.1"/>
    <property type="molecule type" value="Genomic_DNA"/>
</dbReference>
<dbReference type="RefSeq" id="WP_174408505.1">
    <property type="nucleotide sequence ID" value="NZ_BLVP01000001.1"/>
</dbReference>
<dbReference type="AlphaFoldDB" id="A0A7J0BQ91"/>
<gene>
    <name evidence="3" type="ORF">DSM19430T_05230</name>
</gene>
<evidence type="ECO:0000313" key="4">
    <source>
        <dbReference type="Proteomes" id="UP000503820"/>
    </source>
</evidence>
<dbReference type="InterPro" id="IPR018758">
    <property type="entry name" value="FtrD-like"/>
</dbReference>
<dbReference type="Pfam" id="PF10080">
    <property type="entry name" value="FtrD-like"/>
    <property type="match status" value="1"/>
</dbReference>
<accession>A0A7J0BQ91</accession>
<dbReference type="Proteomes" id="UP000503820">
    <property type="component" value="Unassembled WGS sequence"/>
</dbReference>
<protein>
    <submittedName>
        <fullName evidence="3">Membrane protein</fullName>
    </submittedName>
</protein>
<comment type="caution">
    <text evidence="3">The sequence shown here is derived from an EMBL/GenBank/DDBJ whole genome shotgun (WGS) entry which is preliminary data.</text>
</comment>
<evidence type="ECO:0000259" key="2">
    <source>
        <dbReference type="Pfam" id="PF10080"/>
    </source>
</evidence>
<sequence>MRRIRTALLIMLALLAVSPAHAFFGMFSKYAEVKADNGLVAIPLADIAEGKAQHYRFVHGGKEVKFFLLKTPDGVVRAAFDACDVCFHSKKGYTQDKDFMICNNCGMRFHSSRIGDVEGGCNPAPLPRSIKDGSVVMSVEDLMTGQRFF</sequence>